<name>A0ABU3Y8L3_9SPHN</name>
<dbReference type="Proteomes" id="UP001273531">
    <property type="component" value="Unassembled WGS sequence"/>
</dbReference>
<gene>
    <name evidence="1" type="ORF">RZN05_11900</name>
</gene>
<accession>A0ABU3Y8L3</accession>
<proteinExistence type="predicted"/>
<sequence length="247" mass="28579">MFELTNRDYAHFGFDDYDLEAQLIAIKGFLIRSRTVEDEEAAEIKRLAKRAEEIGSEHLIGMYTDAAHASVYSDAARAAAAIGMLAPFVENLFTGLFREIGKMEDDYLGRDKDSKRSKLSRAHFWNPHVMYASREPKQNLTAGIMQLAEATRLLPRLPVDTTKVLEALFEYRNAMLHDGFEWPLDRREKFAQRVKTWEPTWFMSALSNHKPWVWYATEVFFARVLDFIDEVMDAAGAHVREVYYPDN</sequence>
<evidence type="ECO:0008006" key="3">
    <source>
        <dbReference type="Google" id="ProtNLM"/>
    </source>
</evidence>
<dbReference type="EMBL" id="JAWJEJ010000001">
    <property type="protein sequence ID" value="MDV3457691.1"/>
    <property type="molecule type" value="Genomic_DNA"/>
</dbReference>
<dbReference type="RefSeq" id="WP_317226823.1">
    <property type="nucleotide sequence ID" value="NZ_JAWJEJ010000001.1"/>
</dbReference>
<organism evidence="1 2">
    <name type="scientific">Sphingomonas agrestis</name>
    <dbReference type="NCBI Taxonomy" id="3080540"/>
    <lineage>
        <taxon>Bacteria</taxon>
        <taxon>Pseudomonadati</taxon>
        <taxon>Pseudomonadota</taxon>
        <taxon>Alphaproteobacteria</taxon>
        <taxon>Sphingomonadales</taxon>
        <taxon>Sphingomonadaceae</taxon>
        <taxon>Sphingomonas</taxon>
    </lineage>
</organism>
<evidence type="ECO:0000313" key="1">
    <source>
        <dbReference type="EMBL" id="MDV3457691.1"/>
    </source>
</evidence>
<reference evidence="1 2" key="1">
    <citation type="submission" date="2023-10" db="EMBL/GenBank/DDBJ databases">
        <title>Sphingomonas sp. HF-S4 16S ribosomal RNA gene Genome sequencing and assembly.</title>
        <authorList>
            <person name="Lee H."/>
        </authorList>
    </citation>
    <scope>NUCLEOTIDE SEQUENCE [LARGE SCALE GENOMIC DNA]</scope>
    <source>
        <strain evidence="1 2">HF-S4</strain>
    </source>
</reference>
<protein>
    <recommendedName>
        <fullName evidence="3">RiboL-PSP-HEPN domain-containing protein</fullName>
    </recommendedName>
</protein>
<comment type="caution">
    <text evidence="1">The sequence shown here is derived from an EMBL/GenBank/DDBJ whole genome shotgun (WGS) entry which is preliminary data.</text>
</comment>
<keyword evidence="2" id="KW-1185">Reference proteome</keyword>
<evidence type="ECO:0000313" key="2">
    <source>
        <dbReference type="Proteomes" id="UP001273531"/>
    </source>
</evidence>